<accession>A0A9D9N3L2</accession>
<feature type="chain" id="PRO_5039359151" evidence="1">
    <location>
        <begin position="21"/>
        <end position="345"/>
    </location>
</feature>
<sequence length="345" mass="39888">MKRRYCILLICAIAFLQGYALNTDFDVDSLLSRVNVYVEKNKYDEALSLLKDAFITSSYSKKNKELRKIAETLDDFLTHTTIKPGEIRHNEVLSFICYYDSIPFEATLYLNDSVSLAVNNEKIYMGEYKNDTEEIHMGLMSTQLSVNPKNKHANKTLNKLIERHSKHFATKDFLQKSVLFYVKDENLYYAAIPSKEIPDFEITSDNDVINWASCIKVILQASGLDSDYEDIIHNFMHTSIDEAFLSFSNCGDSISGKKVTLNNISLEKLNAQIIVENLCYHRFLIAVDKKGKPSLITAIALDENHNPVHIRIRTPRFIKEEQRIQMSWQKFTQDMSMLFDLRVYN</sequence>
<keyword evidence="1" id="KW-0732">Signal</keyword>
<evidence type="ECO:0000313" key="3">
    <source>
        <dbReference type="Proteomes" id="UP000823641"/>
    </source>
</evidence>
<evidence type="ECO:0000256" key="1">
    <source>
        <dbReference type="SAM" id="SignalP"/>
    </source>
</evidence>
<dbReference type="AlphaFoldDB" id="A0A9D9N3L2"/>
<dbReference type="EMBL" id="JADIMG010000008">
    <property type="protein sequence ID" value="MBO8458960.1"/>
    <property type="molecule type" value="Genomic_DNA"/>
</dbReference>
<dbReference type="Proteomes" id="UP000823641">
    <property type="component" value="Unassembled WGS sequence"/>
</dbReference>
<feature type="signal peptide" evidence="1">
    <location>
        <begin position="1"/>
        <end position="20"/>
    </location>
</feature>
<evidence type="ECO:0000313" key="2">
    <source>
        <dbReference type="EMBL" id="MBO8458960.1"/>
    </source>
</evidence>
<comment type="caution">
    <text evidence="2">The sequence shown here is derived from an EMBL/GenBank/DDBJ whole genome shotgun (WGS) entry which is preliminary data.</text>
</comment>
<reference evidence="2" key="1">
    <citation type="submission" date="2020-10" db="EMBL/GenBank/DDBJ databases">
        <authorList>
            <person name="Gilroy R."/>
        </authorList>
    </citation>
    <scope>NUCLEOTIDE SEQUENCE</scope>
    <source>
        <strain evidence="2">G3-3990</strain>
    </source>
</reference>
<protein>
    <submittedName>
        <fullName evidence="2">Uncharacterized protein</fullName>
    </submittedName>
</protein>
<organism evidence="2 3">
    <name type="scientific">Candidatus Gallipaludibacter merdavium</name>
    <dbReference type="NCBI Taxonomy" id="2840839"/>
    <lineage>
        <taxon>Bacteria</taxon>
        <taxon>Pseudomonadati</taxon>
        <taxon>Bacteroidota</taxon>
        <taxon>Bacteroidia</taxon>
        <taxon>Bacteroidales</taxon>
        <taxon>Candidatus Gallipaludibacter</taxon>
    </lineage>
</organism>
<reference evidence="2" key="2">
    <citation type="journal article" date="2021" name="PeerJ">
        <title>Extensive microbial diversity within the chicken gut microbiome revealed by metagenomics and culture.</title>
        <authorList>
            <person name="Gilroy R."/>
            <person name="Ravi A."/>
            <person name="Getino M."/>
            <person name="Pursley I."/>
            <person name="Horton D.L."/>
            <person name="Alikhan N.F."/>
            <person name="Baker D."/>
            <person name="Gharbi K."/>
            <person name="Hall N."/>
            <person name="Watson M."/>
            <person name="Adriaenssens E.M."/>
            <person name="Foster-Nyarko E."/>
            <person name="Jarju S."/>
            <person name="Secka A."/>
            <person name="Antonio M."/>
            <person name="Oren A."/>
            <person name="Chaudhuri R.R."/>
            <person name="La Ragione R."/>
            <person name="Hildebrand F."/>
            <person name="Pallen M.J."/>
        </authorList>
    </citation>
    <scope>NUCLEOTIDE SEQUENCE</scope>
    <source>
        <strain evidence="2">G3-3990</strain>
    </source>
</reference>
<gene>
    <name evidence="2" type="ORF">IAA73_01290</name>
</gene>
<proteinExistence type="predicted"/>
<name>A0A9D9N3L2_9BACT</name>